<comment type="subcellular location">
    <subcellularLocation>
        <location evidence="1">Nucleus</location>
    </subcellularLocation>
</comment>
<dbReference type="InterPro" id="IPR050142">
    <property type="entry name" value="MADS-box/MEF2_TF"/>
</dbReference>
<dbReference type="AlphaFoldDB" id="A0A540MHR0"/>
<feature type="domain" description="MADS-box" evidence="7">
    <location>
        <begin position="1"/>
        <end position="51"/>
    </location>
</feature>
<comment type="caution">
    <text evidence="8">The sequence shown here is derived from an EMBL/GenBank/DDBJ whole genome shotgun (WGS) entry which is preliminary data.</text>
</comment>
<evidence type="ECO:0000259" key="7">
    <source>
        <dbReference type="PROSITE" id="PS50066"/>
    </source>
</evidence>
<dbReference type="GO" id="GO:0000987">
    <property type="term" value="F:cis-regulatory region sequence-specific DNA binding"/>
    <property type="evidence" value="ECO:0007669"/>
    <property type="project" value="InterPro"/>
</dbReference>
<dbReference type="EMBL" id="VIEB01000255">
    <property type="protein sequence ID" value="TQD98254.1"/>
    <property type="molecule type" value="Genomic_DNA"/>
</dbReference>
<dbReference type="Proteomes" id="UP000315295">
    <property type="component" value="Unassembled WGS sequence"/>
</dbReference>
<proteinExistence type="predicted"/>
<dbReference type="Gene3D" id="3.40.1810.10">
    <property type="entry name" value="Transcription factor, MADS-box"/>
    <property type="match status" value="1"/>
</dbReference>
<evidence type="ECO:0000256" key="5">
    <source>
        <dbReference type="ARBA" id="ARBA00023242"/>
    </source>
</evidence>
<keyword evidence="3" id="KW-0238">DNA-binding</keyword>
<dbReference type="GO" id="GO:0045944">
    <property type="term" value="P:positive regulation of transcription by RNA polymerase II"/>
    <property type="evidence" value="ECO:0007669"/>
    <property type="project" value="InterPro"/>
</dbReference>
<sequence>MSRKKVKLAYIQNHTTRKLTFKKRKKGFMKKMSEITTLCDVEACAVVYGQNDTQPEVWPSPSGVQGTYAKFRTMPSMEQTKKQLNMETFLRQRIDKAKDQLRKQKKENREKEMSILMSQCLTGRSLHDLSMGDLTDLGWVVDHKVEDINRKVKKVHDELAWNVSNQVQVVPKPPPPQAISGGTMNMQQTQSQAAPMEMMTLQDQQPQQQMGAIGANTGDDFLPFGDQNHQALWSNTPYYP</sequence>
<evidence type="ECO:0000256" key="3">
    <source>
        <dbReference type="ARBA" id="ARBA00023125"/>
    </source>
</evidence>
<dbReference type="GO" id="GO:0005634">
    <property type="term" value="C:nucleus"/>
    <property type="evidence" value="ECO:0007669"/>
    <property type="project" value="UniProtKB-SubCell"/>
</dbReference>
<evidence type="ECO:0000256" key="4">
    <source>
        <dbReference type="ARBA" id="ARBA00023163"/>
    </source>
</evidence>
<keyword evidence="6" id="KW-0175">Coiled coil</keyword>
<evidence type="ECO:0000256" key="1">
    <source>
        <dbReference type="ARBA" id="ARBA00004123"/>
    </source>
</evidence>
<keyword evidence="9" id="KW-1185">Reference proteome</keyword>
<dbReference type="GO" id="GO:0046983">
    <property type="term" value="F:protein dimerization activity"/>
    <property type="evidence" value="ECO:0007669"/>
    <property type="project" value="InterPro"/>
</dbReference>
<dbReference type="CDD" id="cd00266">
    <property type="entry name" value="MADS_SRF_like"/>
    <property type="match status" value="1"/>
</dbReference>
<keyword evidence="4" id="KW-0804">Transcription</keyword>
<dbReference type="InterPro" id="IPR002100">
    <property type="entry name" value="TF_MADSbox"/>
</dbReference>
<keyword evidence="5" id="KW-0539">Nucleus</keyword>
<evidence type="ECO:0000313" key="8">
    <source>
        <dbReference type="EMBL" id="TQD98254.1"/>
    </source>
</evidence>
<dbReference type="InterPro" id="IPR036879">
    <property type="entry name" value="TF_MADSbox_sf"/>
</dbReference>
<protein>
    <recommendedName>
        <fullName evidence="7">MADS-box domain-containing protein</fullName>
    </recommendedName>
</protein>
<dbReference type="PANTHER" id="PTHR48019">
    <property type="entry name" value="SERUM RESPONSE FACTOR HOMOLOG"/>
    <property type="match status" value="1"/>
</dbReference>
<dbReference type="GO" id="GO:0000981">
    <property type="term" value="F:DNA-binding transcription factor activity, RNA polymerase II-specific"/>
    <property type="evidence" value="ECO:0007669"/>
    <property type="project" value="InterPro"/>
</dbReference>
<dbReference type="PRINTS" id="PR00404">
    <property type="entry name" value="MADSDOMAIN"/>
</dbReference>
<dbReference type="SUPFAM" id="SSF55455">
    <property type="entry name" value="SRF-like"/>
    <property type="match status" value="1"/>
</dbReference>
<evidence type="ECO:0000313" key="9">
    <source>
        <dbReference type="Proteomes" id="UP000315295"/>
    </source>
</evidence>
<name>A0A540MHR0_MALBA</name>
<evidence type="ECO:0000256" key="2">
    <source>
        <dbReference type="ARBA" id="ARBA00023015"/>
    </source>
</evidence>
<keyword evidence="2" id="KW-0805">Transcription regulation</keyword>
<dbReference type="SMART" id="SM00432">
    <property type="entry name" value="MADS"/>
    <property type="match status" value="1"/>
</dbReference>
<evidence type="ECO:0000256" key="6">
    <source>
        <dbReference type="SAM" id="Coils"/>
    </source>
</evidence>
<dbReference type="InterPro" id="IPR033897">
    <property type="entry name" value="SRF-like_MADS-box"/>
</dbReference>
<reference evidence="8 9" key="1">
    <citation type="journal article" date="2019" name="G3 (Bethesda)">
        <title>Sequencing of a Wild Apple (Malus baccata) Genome Unravels the Differences Between Cultivated and Wild Apple Species Regarding Disease Resistance and Cold Tolerance.</title>
        <authorList>
            <person name="Chen X."/>
        </authorList>
    </citation>
    <scope>NUCLEOTIDE SEQUENCE [LARGE SCALE GENOMIC DNA]</scope>
    <source>
        <strain evidence="9">cv. Shandingzi</strain>
        <tissue evidence="8">Leaves</tissue>
    </source>
</reference>
<feature type="coiled-coil region" evidence="6">
    <location>
        <begin position="87"/>
        <end position="114"/>
    </location>
</feature>
<dbReference type="Pfam" id="PF00319">
    <property type="entry name" value="SRF-TF"/>
    <property type="match status" value="1"/>
</dbReference>
<dbReference type="PROSITE" id="PS50066">
    <property type="entry name" value="MADS_BOX_2"/>
    <property type="match status" value="1"/>
</dbReference>
<gene>
    <name evidence="8" type="ORF">C1H46_016075</name>
</gene>
<organism evidence="8 9">
    <name type="scientific">Malus baccata</name>
    <name type="common">Siberian crab apple</name>
    <name type="synonym">Pyrus baccata</name>
    <dbReference type="NCBI Taxonomy" id="106549"/>
    <lineage>
        <taxon>Eukaryota</taxon>
        <taxon>Viridiplantae</taxon>
        <taxon>Streptophyta</taxon>
        <taxon>Embryophyta</taxon>
        <taxon>Tracheophyta</taxon>
        <taxon>Spermatophyta</taxon>
        <taxon>Magnoliopsida</taxon>
        <taxon>eudicotyledons</taxon>
        <taxon>Gunneridae</taxon>
        <taxon>Pentapetalae</taxon>
        <taxon>rosids</taxon>
        <taxon>fabids</taxon>
        <taxon>Rosales</taxon>
        <taxon>Rosaceae</taxon>
        <taxon>Amygdaloideae</taxon>
        <taxon>Maleae</taxon>
        <taxon>Malus</taxon>
    </lineage>
</organism>
<dbReference type="FunFam" id="3.40.1810.10:FF:000024">
    <property type="entry name" value="Agamous-like MADS-box protein AGL80"/>
    <property type="match status" value="1"/>
</dbReference>
<accession>A0A540MHR0</accession>